<protein>
    <submittedName>
        <fullName evidence="2">DNA replication</fullName>
    </submittedName>
</protein>
<proteinExistence type="predicted"/>
<accession>A0A168QE16</accession>
<organism evidence="2">
    <name type="scientific">Klebsiella pneumoniae</name>
    <dbReference type="NCBI Taxonomy" id="573"/>
    <lineage>
        <taxon>Bacteria</taxon>
        <taxon>Pseudomonadati</taxon>
        <taxon>Pseudomonadota</taxon>
        <taxon>Gammaproteobacteria</taxon>
        <taxon>Enterobacterales</taxon>
        <taxon>Enterobacteriaceae</taxon>
        <taxon>Klebsiella/Raoultella group</taxon>
        <taxon>Klebsiella</taxon>
        <taxon>Klebsiella pneumoniae complex</taxon>
    </lineage>
</organism>
<evidence type="ECO:0000256" key="1">
    <source>
        <dbReference type="SAM" id="MobiDB-lite"/>
    </source>
</evidence>
<feature type="compositionally biased region" description="Polar residues" evidence="1">
    <location>
        <begin position="10"/>
        <end position="20"/>
    </location>
</feature>
<geneLocation type="plasmid" evidence="2">
    <name>F5111</name>
</geneLocation>
<reference evidence="2" key="1">
    <citation type="submission" date="2016-03" db="EMBL/GenBank/DDBJ databases">
        <title>F5111 plasmid from K. peumoniae isloate 05K0261.</title>
        <authorList>
            <person name="Kang H.-Y."/>
            <person name="Kim S."/>
            <person name="Kim J."/>
        </authorList>
    </citation>
    <scope>NUCLEOTIDE SEQUENCE</scope>
    <source>
        <strain evidence="2">05K0261</strain>
        <plasmid evidence="2">F5111</plasmid>
    </source>
</reference>
<keyword evidence="2" id="KW-0614">Plasmid</keyword>
<name>A0A168QE16_KLEPN</name>
<dbReference type="AlphaFoldDB" id="A0A168QE16"/>
<evidence type="ECO:0000313" key="2">
    <source>
        <dbReference type="EMBL" id="ANC59739.1"/>
    </source>
</evidence>
<feature type="region of interest" description="Disordered" evidence="1">
    <location>
        <begin position="1"/>
        <end position="38"/>
    </location>
</feature>
<dbReference type="EMBL" id="KU987453">
    <property type="protein sequence ID" value="ANC59739.1"/>
    <property type="molecule type" value="Genomic_DNA"/>
</dbReference>
<sequence length="38" mass="4341">MAGHAARWQGTGSDEVSTRNQKSKNPDNLQQVWRLEED</sequence>